<comment type="caution">
    <text evidence="2">The sequence shown here is derived from an EMBL/GenBank/DDBJ whole genome shotgun (WGS) entry which is preliminary data.</text>
</comment>
<gene>
    <name evidence="2" type="ORF">BSZ32_01665</name>
</gene>
<evidence type="ECO:0000313" key="2">
    <source>
        <dbReference type="EMBL" id="PQJ27325.1"/>
    </source>
</evidence>
<protein>
    <submittedName>
        <fullName evidence="2">Uncharacterized protein</fullName>
    </submittedName>
</protein>
<evidence type="ECO:0000313" key="3">
    <source>
        <dbReference type="Proteomes" id="UP000239907"/>
    </source>
</evidence>
<organism evidence="2 3">
    <name type="scientific">Rubritalea profundi</name>
    <dbReference type="NCBI Taxonomy" id="1658618"/>
    <lineage>
        <taxon>Bacteria</taxon>
        <taxon>Pseudomonadati</taxon>
        <taxon>Verrucomicrobiota</taxon>
        <taxon>Verrucomicrobiia</taxon>
        <taxon>Verrucomicrobiales</taxon>
        <taxon>Rubritaleaceae</taxon>
        <taxon>Rubritalea</taxon>
    </lineage>
</organism>
<dbReference type="EMBL" id="MQWA01000001">
    <property type="protein sequence ID" value="PQJ27325.1"/>
    <property type="molecule type" value="Genomic_DNA"/>
</dbReference>
<dbReference type="AlphaFoldDB" id="A0A2S7TX44"/>
<keyword evidence="3" id="KW-1185">Reference proteome</keyword>
<dbReference type="RefSeq" id="WP_105041808.1">
    <property type="nucleotide sequence ID" value="NZ_MQWA01000001.1"/>
</dbReference>
<feature type="transmembrane region" description="Helical" evidence="1">
    <location>
        <begin position="136"/>
        <end position="155"/>
    </location>
</feature>
<name>A0A2S7TX44_9BACT</name>
<keyword evidence="1" id="KW-0812">Transmembrane</keyword>
<feature type="transmembrane region" description="Helical" evidence="1">
    <location>
        <begin position="103"/>
        <end position="124"/>
    </location>
</feature>
<accession>A0A2S7TX44</accession>
<dbReference type="Proteomes" id="UP000239907">
    <property type="component" value="Unassembled WGS sequence"/>
</dbReference>
<feature type="transmembrane region" description="Helical" evidence="1">
    <location>
        <begin position="49"/>
        <end position="66"/>
    </location>
</feature>
<dbReference type="OrthoDB" id="199303at2"/>
<keyword evidence="1" id="KW-0472">Membrane</keyword>
<feature type="transmembrane region" description="Helical" evidence="1">
    <location>
        <begin position="78"/>
        <end position="96"/>
    </location>
</feature>
<keyword evidence="1" id="KW-1133">Transmembrane helix</keyword>
<sequence length="191" mass="20830">MHAYEDIPLNLAGYALAAWLILLHLWMLVKSDEAMEFLKKFPRNQIAGGILMSIGMAWFWLLIVPFKSPIAMDLGEFNGAKMILLVAVPVVAYLMITGVKEFLAVRGLGVVSLMAAAPLLAAAWMEPATGRLLVPIFAYGMLTVGLFCVGMPYLLRDAITWAIASSGRFKALAFGGFAYGIAVLACSILWW</sequence>
<evidence type="ECO:0000256" key="1">
    <source>
        <dbReference type="SAM" id="Phobius"/>
    </source>
</evidence>
<reference evidence="2 3" key="1">
    <citation type="submission" date="2016-12" db="EMBL/GenBank/DDBJ databases">
        <title>Study of bacterial adaptation to deep sea.</title>
        <authorList>
            <person name="Song J."/>
            <person name="Yoshizawa S."/>
            <person name="Kogure K."/>
        </authorList>
    </citation>
    <scope>NUCLEOTIDE SEQUENCE [LARGE SCALE GENOMIC DNA]</scope>
    <source>
        <strain evidence="2 3">SAORIC-165</strain>
    </source>
</reference>
<feature type="transmembrane region" description="Helical" evidence="1">
    <location>
        <begin position="167"/>
        <end position="190"/>
    </location>
</feature>
<proteinExistence type="predicted"/>
<feature type="transmembrane region" description="Helical" evidence="1">
    <location>
        <begin position="12"/>
        <end position="29"/>
    </location>
</feature>